<reference evidence="7 8" key="1">
    <citation type="submission" date="2016-10" db="EMBL/GenBank/DDBJ databases">
        <authorList>
            <person name="de Groot N.N."/>
        </authorList>
    </citation>
    <scope>NUCLEOTIDE SEQUENCE [LARGE SCALE GENOMIC DNA]</scope>
    <source>
        <strain evidence="7 8">DSM 8537</strain>
    </source>
</reference>
<evidence type="ECO:0000256" key="3">
    <source>
        <dbReference type="ARBA" id="ARBA00022729"/>
    </source>
</evidence>
<dbReference type="InterPro" id="IPR001638">
    <property type="entry name" value="Solute-binding_3/MltF_N"/>
</dbReference>
<feature type="domain" description="Solute-binding protein family 3/N-terminal" evidence="5">
    <location>
        <begin position="74"/>
        <end position="292"/>
    </location>
</feature>
<evidence type="ECO:0000313" key="7">
    <source>
        <dbReference type="EMBL" id="SFH51688.1"/>
    </source>
</evidence>
<evidence type="ECO:0000313" key="8">
    <source>
        <dbReference type="Proteomes" id="UP000183635"/>
    </source>
</evidence>
<feature type="domain" description="Ionotropic glutamate receptor C-terminal" evidence="6">
    <location>
        <begin position="74"/>
        <end position="291"/>
    </location>
</feature>
<dbReference type="GO" id="GO:0030313">
    <property type="term" value="C:cell envelope"/>
    <property type="evidence" value="ECO:0007669"/>
    <property type="project" value="UniProtKB-SubCell"/>
</dbReference>
<keyword evidence="3" id="KW-0732">Signal</keyword>
<evidence type="ECO:0000256" key="1">
    <source>
        <dbReference type="ARBA" id="ARBA00004196"/>
    </source>
</evidence>
<name>A0A1I3ANH5_9RHOB</name>
<sequence>MNTGVPPRGRADGPSVGVGKFIAIRKKLCKHFCMIAPYADLALVRQGNNMKKLIKFASTVALALGMTTAVHAADLVVATDTAFVPFEFKEGDKYVGFDIDMWDAIAKDLGTGYELRPMDFAGIIPALQTGQVDVALAGITITDERKQAIDFSDGYYDSGNLLMVATDSPIKGLDELAGKTIAVKTGTAAAGWAEQNLKDTTLRKFPNIDNAYLELRAGNVDGAFHDTPNVLYYIKTAGNGQVRSAGDQVMAQQYGIAFPKGSELVPKVNEILAKMKEDGRYDAIYEKWFGTKPVK</sequence>
<evidence type="ECO:0000259" key="5">
    <source>
        <dbReference type="SMART" id="SM00062"/>
    </source>
</evidence>
<organism evidence="7 8">
    <name type="scientific">Paracoccus aminovorans</name>
    <dbReference type="NCBI Taxonomy" id="34004"/>
    <lineage>
        <taxon>Bacteria</taxon>
        <taxon>Pseudomonadati</taxon>
        <taxon>Pseudomonadota</taxon>
        <taxon>Alphaproteobacteria</taxon>
        <taxon>Rhodobacterales</taxon>
        <taxon>Paracoccaceae</taxon>
        <taxon>Paracoccus</taxon>
    </lineage>
</organism>
<dbReference type="SMART" id="SM00079">
    <property type="entry name" value="PBPe"/>
    <property type="match status" value="1"/>
</dbReference>
<dbReference type="PANTHER" id="PTHR35936:SF38">
    <property type="entry name" value="GLUTAMINE-BINDING PERIPLASMIC PROTEIN"/>
    <property type="match status" value="1"/>
</dbReference>
<dbReference type="PROSITE" id="PS01039">
    <property type="entry name" value="SBP_BACTERIAL_3"/>
    <property type="match status" value="1"/>
</dbReference>
<evidence type="ECO:0000256" key="4">
    <source>
        <dbReference type="RuleBase" id="RU003744"/>
    </source>
</evidence>
<dbReference type="SUPFAM" id="SSF53850">
    <property type="entry name" value="Periplasmic binding protein-like II"/>
    <property type="match status" value="1"/>
</dbReference>
<dbReference type="NCBIfam" id="NF007029">
    <property type="entry name" value="PRK09495.1"/>
    <property type="match status" value="1"/>
</dbReference>
<dbReference type="PANTHER" id="PTHR35936">
    <property type="entry name" value="MEMBRANE-BOUND LYTIC MUREIN TRANSGLYCOSYLASE F"/>
    <property type="match status" value="1"/>
</dbReference>
<dbReference type="InterPro" id="IPR018313">
    <property type="entry name" value="SBP_3_CS"/>
</dbReference>
<protein>
    <submittedName>
        <fullName evidence="7">Glutamine transport system substrate-binding protein</fullName>
    </submittedName>
</protein>
<accession>A0A1I3ANH5</accession>
<evidence type="ECO:0000259" key="6">
    <source>
        <dbReference type="SMART" id="SM00079"/>
    </source>
</evidence>
<dbReference type="Proteomes" id="UP000183635">
    <property type="component" value="Unassembled WGS sequence"/>
</dbReference>
<dbReference type="SMART" id="SM00062">
    <property type="entry name" value="PBPb"/>
    <property type="match status" value="1"/>
</dbReference>
<dbReference type="EMBL" id="FOPU01000016">
    <property type="protein sequence ID" value="SFH51688.1"/>
    <property type="molecule type" value="Genomic_DNA"/>
</dbReference>
<dbReference type="Gene3D" id="3.40.190.10">
    <property type="entry name" value="Periplasmic binding protein-like II"/>
    <property type="match status" value="2"/>
</dbReference>
<dbReference type="GO" id="GO:0016020">
    <property type="term" value="C:membrane"/>
    <property type="evidence" value="ECO:0007669"/>
    <property type="project" value="InterPro"/>
</dbReference>
<dbReference type="STRING" id="34004.SAMN04488021_11626"/>
<proteinExistence type="inferred from homology"/>
<dbReference type="GO" id="GO:0015276">
    <property type="term" value="F:ligand-gated monoatomic ion channel activity"/>
    <property type="evidence" value="ECO:0007669"/>
    <property type="project" value="InterPro"/>
</dbReference>
<dbReference type="CDD" id="cd00994">
    <property type="entry name" value="PBP2_GlnH"/>
    <property type="match status" value="1"/>
</dbReference>
<comment type="subcellular location">
    <subcellularLocation>
        <location evidence="1">Cell envelope</location>
    </subcellularLocation>
</comment>
<dbReference type="InterPro" id="IPR001320">
    <property type="entry name" value="Iontro_rcpt_C"/>
</dbReference>
<dbReference type="InterPro" id="IPR044132">
    <property type="entry name" value="PBP2_GlnH"/>
</dbReference>
<gene>
    <name evidence="7" type="ORF">SAMN04488021_11626</name>
</gene>
<evidence type="ECO:0000256" key="2">
    <source>
        <dbReference type="ARBA" id="ARBA00010333"/>
    </source>
</evidence>
<dbReference type="Pfam" id="PF00497">
    <property type="entry name" value="SBP_bac_3"/>
    <property type="match status" value="1"/>
</dbReference>
<dbReference type="AlphaFoldDB" id="A0A1I3ANH5"/>
<keyword evidence="8" id="KW-1185">Reference proteome</keyword>
<comment type="similarity">
    <text evidence="2 4">Belongs to the bacterial solute-binding protein 3 family.</text>
</comment>